<feature type="active site" description="Proton acceptor" evidence="7">
    <location>
        <position position="65"/>
    </location>
</feature>
<keyword evidence="9" id="KW-1133">Transmembrane helix</keyword>
<keyword evidence="9" id="KW-0812">Transmembrane</keyword>
<dbReference type="GO" id="GO:0043842">
    <property type="term" value="F:Kdo transferase activity"/>
    <property type="evidence" value="ECO:0007669"/>
    <property type="project" value="UniProtKB-EC"/>
</dbReference>
<feature type="transmembrane region" description="Helical" evidence="9">
    <location>
        <begin position="6"/>
        <end position="24"/>
    </location>
</feature>
<keyword evidence="12" id="KW-1185">Reference proteome</keyword>
<evidence type="ECO:0000256" key="2">
    <source>
        <dbReference type="ARBA" id="ARBA00012621"/>
    </source>
</evidence>
<dbReference type="PANTHER" id="PTHR42755:SF1">
    <property type="entry name" value="3-DEOXY-D-MANNO-OCTULOSONIC ACID TRANSFERASE, MITOCHONDRIAL-RELATED"/>
    <property type="match status" value="1"/>
</dbReference>
<evidence type="ECO:0000256" key="1">
    <source>
        <dbReference type="ARBA" id="ARBA00006380"/>
    </source>
</evidence>
<evidence type="ECO:0000256" key="6">
    <source>
        <dbReference type="ARBA" id="ARBA00049183"/>
    </source>
</evidence>
<dbReference type="Gene3D" id="3.40.50.11720">
    <property type="entry name" value="3-Deoxy-D-manno-octulosonic-acid transferase, N-terminal domain"/>
    <property type="match status" value="1"/>
</dbReference>
<evidence type="ECO:0000256" key="3">
    <source>
        <dbReference type="ARBA" id="ARBA00019077"/>
    </source>
</evidence>
<dbReference type="InterPro" id="IPR039901">
    <property type="entry name" value="Kdotransferase"/>
</dbReference>
<dbReference type="InterPro" id="IPR007507">
    <property type="entry name" value="Glycos_transf_N"/>
</dbReference>
<dbReference type="AlphaFoldDB" id="A0A1T4KWT7"/>
<keyword evidence="4 11" id="KW-0808">Transferase</keyword>
<protein>
    <recommendedName>
        <fullName evidence="3">3-deoxy-D-manno-octulosonic acid transferase</fullName>
        <ecNumber evidence="2">2.4.99.12</ecNumber>
    </recommendedName>
    <alternativeName>
        <fullName evidence="5">Lipid IV(A) 3-deoxy-D-manno-octulosonic acid transferase</fullName>
    </alternativeName>
</protein>
<dbReference type="SUPFAM" id="SSF53756">
    <property type="entry name" value="UDP-Glycosyltransferase/glycogen phosphorylase"/>
    <property type="match status" value="2"/>
</dbReference>
<dbReference type="GO" id="GO:0005886">
    <property type="term" value="C:plasma membrane"/>
    <property type="evidence" value="ECO:0007669"/>
    <property type="project" value="TreeGrafter"/>
</dbReference>
<evidence type="ECO:0000256" key="8">
    <source>
        <dbReference type="PIRSR" id="PIRSR639901-2"/>
    </source>
</evidence>
<dbReference type="RefSeq" id="WP_234983891.1">
    <property type="nucleotide sequence ID" value="NZ_FUWM01000007.1"/>
</dbReference>
<evidence type="ECO:0000256" key="5">
    <source>
        <dbReference type="ARBA" id="ARBA00031445"/>
    </source>
</evidence>
<evidence type="ECO:0000313" key="11">
    <source>
        <dbReference type="EMBL" id="SJZ46905.1"/>
    </source>
</evidence>
<dbReference type="STRING" id="142842.SAMN02745118_00920"/>
<proteinExistence type="inferred from homology"/>
<reference evidence="12" key="1">
    <citation type="submission" date="2017-02" db="EMBL/GenBank/DDBJ databases">
        <authorList>
            <person name="Varghese N."/>
            <person name="Submissions S."/>
        </authorList>
    </citation>
    <scope>NUCLEOTIDE SEQUENCE [LARGE SCALE GENOMIC DNA]</scope>
    <source>
        <strain evidence="12">ATCC BAA-73</strain>
    </source>
</reference>
<comment type="similarity">
    <text evidence="1">Belongs to the glycosyltransferase group 1 family. Glycosyltransferase 30 subfamily.</text>
</comment>
<comment type="catalytic activity">
    <reaction evidence="6">
        <text>lipid IVA (E. coli) + CMP-3-deoxy-beta-D-manno-octulosonate = alpha-Kdo-(2-&gt;6)-lipid IVA (E. coli) + CMP + H(+)</text>
        <dbReference type="Rhea" id="RHEA:28066"/>
        <dbReference type="ChEBI" id="CHEBI:15378"/>
        <dbReference type="ChEBI" id="CHEBI:58603"/>
        <dbReference type="ChEBI" id="CHEBI:60364"/>
        <dbReference type="ChEBI" id="CHEBI:60377"/>
        <dbReference type="ChEBI" id="CHEBI:85987"/>
        <dbReference type="EC" id="2.4.99.12"/>
    </reaction>
</comment>
<sequence length="782" mass="89560">MIYYLIYNLLLTGAFIVFLPILLYKMFIKGRYREDFKERLGYLPDRLDYLQDESVIWVHASSVGETMAASSLVSELRAKYPDHKILFSNMTDTGQQTARKSIKEADEFIYLPLDFPWTVRRSLKKVNPELVIVIETELWPNFIKYAKEYGSKVIVASGRISEQSLKSYKYLGPLLKRMLQQVDRFSMQSKQDRENILRLGAKEEKVINNGNIKFDKEYAGDTSEIKNSLYQEYKLESEEPVLVLGSTHDDEEKRLIPVYKELKKQFPDLIMILAPRYIERTDEIEDLYQEAGIDVVRRTELKDRDSRAESVILLDTIGELAQIYSIADLVFIGGSLIKRGGHNILEPAAHGKLVFFGPHMFNFKDSTKLALEYGAGIQVADEEELTDKLSYFLQNQDELTQRDNQALEMIEANKGAVSKNLELTDELLETRRQELRKKILIVRLSAIGDVIHALPVARAMRKSYPNSEISWIVEEKAKDLVMDNPNLDRIILLPKAEWKNNFKENKWEALKEAKSFFDDLNEYDFDITLDVHGLFKSGLTTYLSGASQRIGPKNGREGSTIFYNQKVELPKEEIHQIDRNLYLAQGIGAESEEVGFDISISKENEKRIDELFTELSINVDKILIAINPFTSWTSKNWLPERFAHLADKLITELDCEVIMTGGPGDRDGVDDIINLMEEDAGIYNLAGKTNLKELAELYNRVQLFIGGDTGPMHLAVAMSTQVIALMGPTTPTTHGPYGKQHKVIQPDIDCKECWDRVCKQEHICMDKITVDEVFKETKKILN</sequence>
<evidence type="ECO:0000256" key="4">
    <source>
        <dbReference type="ARBA" id="ARBA00022679"/>
    </source>
</evidence>
<dbReference type="Pfam" id="PF04413">
    <property type="entry name" value="Glycos_transf_N"/>
    <property type="match status" value="1"/>
</dbReference>
<feature type="site" description="Transition state stabilizer" evidence="8">
    <location>
        <position position="213"/>
    </location>
</feature>
<dbReference type="GO" id="GO:0009245">
    <property type="term" value="P:lipid A biosynthetic process"/>
    <property type="evidence" value="ECO:0007669"/>
    <property type="project" value="TreeGrafter"/>
</dbReference>
<dbReference type="Proteomes" id="UP000190625">
    <property type="component" value="Unassembled WGS sequence"/>
</dbReference>
<evidence type="ECO:0000256" key="9">
    <source>
        <dbReference type="SAM" id="Phobius"/>
    </source>
</evidence>
<evidence type="ECO:0000259" key="10">
    <source>
        <dbReference type="Pfam" id="PF04413"/>
    </source>
</evidence>
<gene>
    <name evidence="11" type="ORF">SAMN02745118_00920</name>
</gene>
<dbReference type="EC" id="2.4.99.12" evidence="2"/>
<dbReference type="EMBL" id="FUWM01000007">
    <property type="protein sequence ID" value="SJZ46905.1"/>
    <property type="molecule type" value="Genomic_DNA"/>
</dbReference>
<organism evidence="11 12">
    <name type="scientific">Selenihalanaerobacter shriftii</name>
    <dbReference type="NCBI Taxonomy" id="142842"/>
    <lineage>
        <taxon>Bacteria</taxon>
        <taxon>Bacillati</taxon>
        <taxon>Bacillota</taxon>
        <taxon>Clostridia</taxon>
        <taxon>Halanaerobiales</taxon>
        <taxon>Halobacteroidaceae</taxon>
        <taxon>Selenihalanaerobacter</taxon>
    </lineage>
</organism>
<dbReference type="Gene3D" id="3.40.50.2000">
    <property type="entry name" value="Glycogen Phosphorylase B"/>
    <property type="match status" value="3"/>
</dbReference>
<dbReference type="CDD" id="cd03789">
    <property type="entry name" value="GT9_LPS_heptosyltransferase"/>
    <property type="match status" value="1"/>
</dbReference>
<dbReference type="InterPro" id="IPR002201">
    <property type="entry name" value="Glyco_trans_9"/>
</dbReference>
<dbReference type="InterPro" id="IPR038107">
    <property type="entry name" value="Glycos_transf_N_sf"/>
</dbReference>
<evidence type="ECO:0000313" key="12">
    <source>
        <dbReference type="Proteomes" id="UP000190625"/>
    </source>
</evidence>
<keyword evidence="9" id="KW-0472">Membrane</keyword>
<evidence type="ECO:0000256" key="7">
    <source>
        <dbReference type="PIRSR" id="PIRSR639901-1"/>
    </source>
</evidence>
<dbReference type="FunFam" id="3.40.50.2000:FF:000032">
    <property type="entry name" value="3-deoxy-D-manno-octulosonic acid transferase"/>
    <property type="match status" value="1"/>
</dbReference>
<feature type="domain" description="3-deoxy-D-manno-octulosonic-acid transferase N-terminal" evidence="10">
    <location>
        <begin position="35"/>
        <end position="215"/>
    </location>
</feature>
<feature type="site" description="Transition state stabilizer" evidence="8">
    <location>
        <position position="135"/>
    </location>
</feature>
<dbReference type="Pfam" id="PF01075">
    <property type="entry name" value="Glyco_transf_9"/>
    <property type="match status" value="1"/>
</dbReference>
<name>A0A1T4KWT7_9FIRM</name>
<accession>A0A1T4KWT7</accession>
<dbReference type="PANTHER" id="PTHR42755">
    <property type="entry name" value="3-DEOXY-MANNO-OCTULOSONATE CYTIDYLYLTRANSFERASE"/>
    <property type="match status" value="1"/>
</dbReference>